<reference evidence="1 2" key="1">
    <citation type="submission" date="2018-04" db="EMBL/GenBank/DDBJ databases">
        <title>Genomic Encyclopedia of Archaeal and Bacterial Type Strains, Phase II (KMG-II): from individual species to whole genera.</title>
        <authorList>
            <person name="Goeker M."/>
        </authorList>
    </citation>
    <scope>NUCLEOTIDE SEQUENCE [LARGE SCALE GENOMIC DNA]</scope>
    <source>
        <strain evidence="1 2">DSM 29955</strain>
    </source>
</reference>
<gene>
    <name evidence="1" type="ORF">C8N45_101865</name>
</gene>
<dbReference type="Proteomes" id="UP000244523">
    <property type="component" value="Unassembled WGS sequence"/>
</dbReference>
<accession>A0A2T6KRT0</accession>
<proteinExistence type="predicted"/>
<protein>
    <submittedName>
        <fullName evidence="1">Uncharacterized protein</fullName>
    </submittedName>
</protein>
<keyword evidence="2" id="KW-1185">Reference proteome</keyword>
<comment type="caution">
    <text evidence="1">The sequence shown here is derived from an EMBL/GenBank/DDBJ whole genome shotgun (WGS) entry which is preliminary data.</text>
</comment>
<sequence length="97" mass="10409">MTIRDDNCADVILLPILTDKARTYPAVISSVAIQITCYSPSTQKPLHESLGLTSVAIGGLRRVYTIQANGGSRNDNRISITDVGSSTDFFSLSGRCC</sequence>
<dbReference type="AlphaFoldDB" id="A0A2T6KRT0"/>
<dbReference type="EMBL" id="QBUD01000001">
    <property type="protein sequence ID" value="PUB19270.1"/>
    <property type="molecule type" value="Genomic_DNA"/>
</dbReference>
<organism evidence="1 2">
    <name type="scientific">Yoonia sediminilitoris</name>
    <dbReference type="NCBI Taxonomy" id="1286148"/>
    <lineage>
        <taxon>Bacteria</taxon>
        <taxon>Pseudomonadati</taxon>
        <taxon>Pseudomonadota</taxon>
        <taxon>Alphaproteobacteria</taxon>
        <taxon>Rhodobacterales</taxon>
        <taxon>Paracoccaceae</taxon>
        <taxon>Yoonia</taxon>
    </lineage>
</organism>
<evidence type="ECO:0000313" key="1">
    <source>
        <dbReference type="EMBL" id="PUB19270.1"/>
    </source>
</evidence>
<name>A0A2T6KRT0_9RHOB</name>
<evidence type="ECO:0000313" key="2">
    <source>
        <dbReference type="Proteomes" id="UP000244523"/>
    </source>
</evidence>